<keyword evidence="3" id="KW-0067">ATP-binding</keyword>
<feature type="compositionally biased region" description="Low complexity" evidence="1">
    <location>
        <begin position="136"/>
        <end position="153"/>
    </location>
</feature>
<sequence length="378" mass="38895">MQAAADLVALFKLLLLLRLPYLCAFSSLSVSPFPSVTNRSFPAEMSLCLVCCSEMLRTSLLTEEFVRGRRQYSGASILKPGPAAHDFLCESRPLVLRICLQDKVSSTPTRSAPAATAAKAPAATAAKAPAATAAKAPVATAAKAPTPTKRASTSSTTKQSAEACAAVFSRPLAATAAAGMTTEERPSKWKQKALLFAPLPLPASLHATPLLERRLPPSVGGSVDAVKKPRLASAADAAAAAVARLLPERCNEVHSGSLPPPSSAPDTTNPSGCPPKSPHEETPQDAPRASVGGAADAASATPPDQPLLRKPALGTIGSAEVCLPGISGSPCKSADAPETPTLAIPRDSEACKRRLAALRRNGVRGALPSLWRSSDGSN</sequence>
<name>A0A1D3CYH8_9EIME</name>
<protein>
    <submittedName>
        <fullName evidence="3">Dead deah box helicase domain-containing protein</fullName>
    </submittedName>
</protein>
<dbReference type="InParanoid" id="A0A1D3CYH8"/>
<evidence type="ECO:0000313" key="4">
    <source>
        <dbReference type="Proteomes" id="UP000095192"/>
    </source>
</evidence>
<keyword evidence="3" id="KW-0347">Helicase</keyword>
<organism evidence="3 4">
    <name type="scientific">Cyclospora cayetanensis</name>
    <dbReference type="NCBI Taxonomy" id="88456"/>
    <lineage>
        <taxon>Eukaryota</taxon>
        <taxon>Sar</taxon>
        <taxon>Alveolata</taxon>
        <taxon>Apicomplexa</taxon>
        <taxon>Conoidasida</taxon>
        <taxon>Coccidia</taxon>
        <taxon>Eucoccidiorida</taxon>
        <taxon>Eimeriorina</taxon>
        <taxon>Eimeriidae</taxon>
        <taxon>Cyclospora</taxon>
    </lineage>
</organism>
<dbReference type="AlphaFoldDB" id="A0A1D3CYH8"/>
<feature type="chain" id="PRO_5008914004" evidence="2">
    <location>
        <begin position="25"/>
        <end position="378"/>
    </location>
</feature>
<evidence type="ECO:0000256" key="1">
    <source>
        <dbReference type="SAM" id="MobiDB-lite"/>
    </source>
</evidence>
<comment type="caution">
    <text evidence="3">The sequence shown here is derived from an EMBL/GenBank/DDBJ whole genome shotgun (WGS) entry which is preliminary data.</text>
</comment>
<dbReference type="GO" id="GO:0004386">
    <property type="term" value="F:helicase activity"/>
    <property type="evidence" value="ECO:0007669"/>
    <property type="project" value="UniProtKB-KW"/>
</dbReference>
<evidence type="ECO:0000256" key="2">
    <source>
        <dbReference type="SAM" id="SignalP"/>
    </source>
</evidence>
<dbReference type="Proteomes" id="UP000095192">
    <property type="component" value="Unassembled WGS sequence"/>
</dbReference>
<feature type="region of interest" description="Disordered" evidence="1">
    <location>
        <begin position="252"/>
        <end position="312"/>
    </location>
</feature>
<reference evidence="3 4" key="1">
    <citation type="journal article" date="2016" name="BMC Genomics">
        <title>Comparative genomics reveals Cyclospora cayetanensis possesses coccidia-like metabolism and invasion components but unique surface antigens.</title>
        <authorList>
            <person name="Liu S."/>
            <person name="Wang L."/>
            <person name="Zheng H."/>
            <person name="Xu Z."/>
            <person name="Roellig D.M."/>
            <person name="Li N."/>
            <person name="Frace M.A."/>
            <person name="Tang K."/>
            <person name="Arrowood M.J."/>
            <person name="Moss D.M."/>
            <person name="Zhang L."/>
            <person name="Feng Y."/>
            <person name="Xiao L."/>
        </authorList>
    </citation>
    <scope>NUCLEOTIDE SEQUENCE [LARGE SCALE GENOMIC DNA]</scope>
    <source>
        <strain evidence="3 4">CHN_HEN01</strain>
    </source>
</reference>
<feature type="compositionally biased region" description="Low complexity" evidence="1">
    <location>
        <begin position="286"/>
        <end position="302"/>
    </location>
</feature>
<dbReference type="VEuPathDB" id="ToxoDB:cyc_07471"/>
<keyword evidence="3" id="KW-0378">Hydrolase</keyword>
<keyword evidence="4" id="KW-1185">Reference proteome</keyword>
<evidence type="ECO:0000313" key="3">
    <source>
        <dbReference type="EMBL" id="OEH76249.1"/>
    </source>
</evidence>
<keyword evidence="2" id="KW-0732">Signal</keyword>
<proteinExistence type="predicted"/>
<feature type="signal peptide" evidence="2">
    <location>
        <begin position="1"/>
        <end position="24"/>
    </location>
</feature>
<gene>
    <name evidence="3" type="ORF">cyc_07471</name>
</gene>
<keyword evidence="3" id="KW-0547">Nucleotide-binding</keyword>
<feature type="region of interest" description="Disordered" evidence="1">
    <location>
        <begin position="136"/>
        <end position="157"/>
    </location>
</feature>
<dbReference type="EMBL" id="JROU02001499">
    <property type="protein sequence ID" value="OEH76249.1"/>
    <property type="molecule type" value="Genomic_DNA"/>
</dbReference>
<accession>A0A1D3CYH8</accession>